<dbReference type="AlphaFoldDB" id="A0A7R8WWX5"/>
<proteinExistence type="predicted"/>
<reference evidence="2" key="1">
    <citation type="submission" date="2020-11" db="EMBL/GenBank/DDBJ databases">
        <authorList>
            <person name="Tran Van P."/>
        </authorList>
    </citation>
    <scope>NUCLEOTIDE SEQUENCE</scope>
</reference>
<evidence type="ECO:0000313" key="2">
    <source>
        <dbReference type="EMBL" id="CAD7239745.1"/>
    </source>
</evidence>
<feature type="compositionally biased region" description="Low complexity" evidence="1">
    <location>
        <begin position="23"/>
        <end position="35"/>
    </location>
</feature>
<organism evidence="2">
    <name type="scientific">Cyprideis torosa</name>
    <dbReference type="NCBI Taxonomy" id="163714"/>
    <lineage>
        <taxon>Eukaryota</taxon>
        <taxon>Metazoa</taxon>
        <taxon>Ecdysozoa</taxon>
        <taxon>Arthropoda</taxon>
        <taxon>Crustacea</taxon>
        <taxon>Oligostraca</taxon>
        <taxon>Ostracoda</taxon>
        <taxon>Podocopa</taxon>
        <taxon>Podocopida</taxon>
        <taxon>Cytherocopina</taxon>
        <taxon>Cytheroidea</taxon>
        <taxon>Cytherideidae</taxon>
        <taxon>Cyprideis</taxon>
    </lineage>
</organism>
<name>A0A7R8WWX5_9CRUS</name>
<gene>
    <name evidence="2" type="ORF">CTOB1V02_LOCUS17560</name>
</gene>
<dbReference type="EMBL" id="OB739644">
    <property type="protein sequence ID" value="CAD7239745.1"/>
    <property type="molecule type" value="Genomic_DNA"/>
</dbReference>
<evidence type="ECO:0000256" key="1">
    <source>
        <dbReference type="SAM" id="MobiDB-lite"/>
    </source>
</evidence>
<accession>A0A7R8WWX5</accession>
<feature type="region of interest" description="Disordered" evidence="1">
    <location>
        <begin position="1"/>
        <end position="91"/>
    </location>
</feature>
<feature type="compositionally biased region" description="Polar residues" evidence="1">
    <location>
        <begin position="42"/>
        <end position="54"/>
    </location>
</feature>
<protein>
    <submittedName>
        <fullName evidence="2">Uncharacterized protein</fullName>
    </submittedName>
</protein>
<sequence length="91" mass="9828">MAPPTPQQQPPGGYGAGPPQPSPYMGQQQGQYPQGHFPRQAHPQSPHMQEQQQPRYPPMHHPQGVSPNSPFGHGVRGQNSPLGVGQVVSPR</sequence>
<feature type="non-terminal residue" evidence="2">
    <location>
        <position position="1"/>
    </location>
</feature>